<sequence>MARKTKRAALADATDPDVTEASAKASTETKGDDFAKVLDLAKKRWRRADEFDRQNRTDAYEDLDFLETPGAQWPAREKQAREDEGRPCLEFNRLPTTIAQITGDIRQMRPAIKVVPVDSRGDPETADVIAGMVRYVENRSDAPSAYFAAADQQVGAGIGHWKVITEYGSDTTFEQEIRIVGVPDGVGVRWDPDAVLPTREDAKFCFVPVDMSRDVYEETYPDHPAAEIGDSELSAAGMAEWAGTDMVRIAEYYTKTPVQKKLALMPDGEILDLTDEAAEDHAEKMALVEAAKAEGARVRVEKRPGHRVERYVISANAVLDGPTEIPGRFIPVVPVVGVEMTIGKRRARRGVIRFAKDAQRAYNYARSTQTEVVALQPKAPFLGTEKMFKGYESIWDTANSTNHPFLPYNVDEKSPTARPERSTPPIASAGLAELTREAAEDMKAVTGVYDASLGARSNETSGKAIQARQREGDVGSFVYIVNFSRSIRHTGAIVCGMIPHVYDTARTLRIVGEDGKVDLVEINQVGGLAEDGQPLDKIQNDVTVGAYDVAMEMGPSYTTRREAALDGMIQLVQAAPQLAPLVLDLLAKAQDWPMADKIAKRIRTMLPPQIQAQEAEESGEAPPPPVPPSPQEQAAMAQQERQQQIEAGRQQLDMEKLAVEREKLQADVMKIQAEIEKAQIEAEARVMEANRPQMPGMEGTAPAADPRLDAIVAAVAQLSEVVSMIMEEMAAAPLPAPPAEPEPPPIALPTDFIEAPPGAFSFDPGALGQPAPEMMGPPA</sequence>
<feature type="compositionally biased region" description="Low complexity" evidence="2">
    <location>
        <begin position="631"/>
        <end position="647"/>
    </location>
</feature>
<dbReference type="EMBL" id="LT962688">
    <property type="protein sequence ID" value="SOR27146.1"/>
    <property type="molecule type" value="Genomic_DNA"/>
</dbReference>
<keyword evidence="1" id="KW-0175">Coiled coil</keyword>
<feature type="region of interest" description="Disordered" evidence="2">
    <location>
        <begin position="735"/>
        <end position="779"/>
    </location>
</feature>
<reference evidence="4" key="1">
    <citation type="submission" date="2017-10" db="EMBL/GenBank/DDBJ databases">
        <authorList>
            <person name="Regsiter A."/>
            <person name="William W."/>
        </authorList>
    </citation>
    <scope>NUCLEOTIDE SEQUENCE [LARGE SCALE GENOMIC DNA]</scope>
</reference>
<evidence type="ECO:0000313" key="3">
    <source>
        <dbReference type="EMBL" id="SOR27146.1"/>
    </source>
</evidence>
<gene>
    <name evidence="3" type="ORF">TK0001_0544</name>
</gene>
<feature type="region of interest" description="Disordered" evidence="2">
    <location>
        <begin position="1"/>
        <end position="30"/>
    </location>
</feature>
<evidence type="ECO:0000256" key="2">
    <source>
        <dbReference type="SAM" id="MobiDB-lite"/>
    </source>
</evidence>
<organism evidence="3 4">
    <name type="scientific">Methylorubrum extorquens</name>
    <name type="common">Methylobacterium dichloromethanicum</name>
    <name type="synonym">Methylobacterium extorquens</name>
    <dbReference type="NCBI Taxonomy" id="408"/>
    <lineage>
        <taxon>Bacteria</taxon>
        <taxon>Pseudomonadati</taxon>
        <taxon>Pseudomonadota</taxon>
        <taxon>Alphaproteobacteria</taxon>
        <taxon>Hyphomicrobiales</taxon>
        <taxon>Methylobacteriaceae</taxon>
        <taxon>Methylorubrum</taxon>
    </lineage>
</organism>
<evidence type="ECO:0000313" key="4">
    <source>
        <dbReference type="Proteomes" id="UP000233769"/>
    </source>
</evidence>
<feature type="compositionally biased region" description="Pro residues" evidence="2">
    <location>
        <begin position="621"/>
        <end position="630"/>
    </location>
</feature>
<proteinExistence type="predicted"/>
<dbReference type="AlphaFoldDB" id="A0A2N9AIF9"/>
<feature type="compositionally biased region" description="Pro residues" evidence="2">
    <location>
        <begin position="735"/>
        <end position="747"/>
    </location>
</feature>
<evidence type="ECO:0008006" key="5">
    <source>
        <dbReference type="Google" id="ProtNLM"/>
    </source>
</evidence>
<dbReference type="Pfam" id="PF16510">
    <property type="entry name" value="P22_portal"/>
    <property type="match status" value="1"/>
</dbReference>
<feature type="region of interest" description="Disordered" evidence="2">
    <location>
        <begin position="612"/>
        <end position="647"/>
    </location>
</feature>
<evidence type="ECO:0000256" key="1">
    <source>
        <dbReference type="SAM" id="Coils"/>
    </source>
</evidence>
<feature type="coiled-coil region" evidence="1">
    <location>
        <begin position="654"/>
        <end position="690"/>
    </location>
</feature>
<dbReference type="Proteomes" id="UP000233769">
    <property type="component" value="Chromosome tk0001"/>
</dbReference>
<name>A0A2N9AIF9_METEX</name>
<protein>
    <recommendedName>
        <fullName evidence="5">Portal protein</fullName>
    </recommendedName>
</protein>
<dbReference type="InterPro" id="IPR032427">
    <property type="entry name" value="P22_portal"/>
</dbReference>
<accession>A0A2N9AIF9</accession>